<keyword evidence="2" id="KW-0648">Protein biosynthesis</keyword>
<dbReference type="InterPro" id="IPR003491">
    <property type="entry name" value="REP-like_C"/>
</dbReference>
<gene>
    <name evidence="2" type="ORF">J0656_19905</name>
</gene>
<organism evidence="2 3">
    <name type="scientific">Flagellimonas aurea</name>
    <dbReference type="NCBI Taxonomy" id="2915619"/>
    <lineage>
        <taxon>Bacteria</taxon>
        <taxon>Pseudomonadati</taxon>
        <taxon>Bacteroidota</taxon>
        <taxon>Flavobacteriia</taxon>
        <taxon>Flavobacteriales</taxon>
        <taxon>Flavobacteriaceae</taxon>
        <taxon>Flagellimonas</taxon>
    </lineage>
</organism>
<protein>
    <submittedName>
        <fullName evidence="2">Replication initiation factor domain-containing protein</fullName>
    </submittedName>
</protein>
<evidence type="ECO:0000313" key="3">
    <source>
        <dbReference type="Proteomes" id="UP000664044"/>
    </source>
</evidence>
<dbReference type="Proteomes" id="UP000664044">
    <property type="component" value="Unassembled WGS sequence"/>
</dbReference>
<dbReference type="RefSeq" id="WP_163624599.1">
    <property type="nucleotide sequence ID" value="NZ_JAFLNL010000023.1"/>
</dbReference>
<keyword evidence="2" id="KW-0396">Initiation factor</keyword>
<evidence type="ECO:0000313" key="2">
    <source>
        <dbReference type="EMBL" id="MBO0356293.1"/>
    </source>
</evidence>
<name>A0ABS3GAH2_9FLAO</name>
<reference evidence="2 3" key="1">
    <citation type="submission" date="2021-03" db="EMBL/GenBank/DDBJ databases">
        <title>Muricauda lutimaris sp. nov. and Muricauda ruestringensis sp. nov, two marine members of the Flavobacteriaceae isolated from deep sea sediments of Western Pacific.</title>
        <authorList>
            <person name="Zhao S."/>
            <person name="Liu R."/>
        </authorList>
    </citation>
    <scope>NUCLEOTIDE SEQUENCE [LARGE SCALE GENOMIC DNA]</scope>
    <source>
        <strain evidence="2 3">BC31-1-A7</strain>
    </source>
</reference>
<sequence length="379" mass="44359">MLAPVKTGVHVPDRYNGDLLDGYGLNMDFLILNLEGNPLTESIDGLTIELAEYGTKVYEHRANLTYDGEKFGTIVFKPRSSVVPKNLVQMQLENHLYYTTDGNELKEMVKTVVEMLGLTYQGVNRIDVALDYMREQVEMQQLFQGIFEGKFLIKGRQKDVNYYTTTQKGKTILNGVQVGKRGTSRFCRIYNKSVEMQKGDLKPYIADYWKNLGLNGTVWRFEYQLSNKFMRELENVSLDTLFSKNFLFNLFQKARENHFELKHNTGKSEVNKEKDYNIIDFAKVKKFLGMIGGVIGKLKRTIKETFIGQQRMIKGLLRSYFSSGHDIRFLLPVRGILDTFDLWEWYNMKVPQYIQEFREREKIKIIDLKQYEQDFKLYA</sequence>
<comment type="caution">
    <text evidence="2">The sequence shown here is derived from an EMBL/GenBank/DDBJ whole genome shotgun (WGS) entry which is preliminary data.</text>
</comment>
<evidence type="ECO:0000259" key="1">
    <source>
        <dbReference type="Pfam" id="PF02486"/>
    </source>
</evidence>
<proteinExistence type="predicted"/>
<dbReference type="EMBL" id="JAFLNL010000023">
    <property type="protein sequence ID" value="MBO0356293.1"/>
    <property type="molecule type" value="Genomic_DNA"/>
</dbReference>
<dbReference type="Pfam" id="PF02486">
    <property type="entry name" value="Rep_trans"/>
    <property type="match status" value="1"/>
</dbReference>
<feature type="domain" description="Replication initiation protein-like C-terminal" evidence="1">
    <location>
        <begin position="123"/>
        <end position="303"/>
    </location>
</feature>
<dbReference type="GO" id="GO:0003743">
    <property type="term" value="F:translation initiation factor activity"/>
    <property type="evidence" value="ECO:0007669"/>
    <property type="project" value="UniProtKB-KW"/>
</dbReference>
<accession>A0ABS3GAH2</accession>
<keyword evidence="3" id="KW-1185">Reference proteome</keyword>